<evidence type="ECO:0000256" key="1">
    <source>
        <dbReference type="SAM" id="MobiDB-lite"/>
    </source>
</evidence>
<dbReference type="Proteomes" id="UP000712600">
    <property type="component" value="Unassembled WGS sequence"/>
</dbReference>
<evidence type="ECO:0000313" key="2">
    <source>
        <dbReference type="EMBL" id="KAF3538013.1"/>
    </source>
</evidence>
<name>A0A8S9QDK7_BRACR</name>
<proteinExistence type="predicted"/>
<sequence>MELSDMAKQFITAIKVSPWVSTHGTMEGVWIDSCIFQWGLPKFPSVRDQAVSLVGTWPSGHVALGAHSSSGQESSVLEGTWPKQMVDLSVCCIENDASMCFSEHGGTLQMSWRSWPEQVRNLALAAVELVSSGHGPLSSFFRSRENPSCPSWYLINGRFPFILRQDKSLGLEAGCRTQTWGGDPDPGAGTWKPEGGTRDLEAGGRNPGPGGRNLDAGSWRNNMIFLIGLREYHHGIKLIVEFGVGRRLVARVFKLPYRVCLDVLALGLKGFTAGLEMQDFSLHFMRLSGSMNRVEECMGQDLGVFLRGRILVRLRIRGMKRFNKTRRILMLDSAGLACAT</sequence>
<evidence type="ECO:0000313" key="3">
    <source>
        <dbReference type="Proteomes" id="UP000712600"/>
    </source>
</evidence>
<organism evidence="2 3">
    <name type="scientific">Brassica cretica</name>
    <name type="common">Mustard</name>
    <dbReference type="NCBI Taxonomy" id="69181"/>
    <lineage>
        <taxon>Eukaryota</taxon>
        <taxon>Viridiplantae</taxon>
        <taxon>Streptophyta</taxon>
        <taxon>Embryophyta</taxon>
        <taxon>Tracheophyta</taxon>
        <taxon>Spermatophyta</taxon>
        <taxon>Magnoliopsida</taxon>
        <taxon>eudicotyledons</taxon>
        <taxon>Gunneridae</taxon>
        <taxon>Pentapetalae</taxon>
        <taxon>rosids</taxon>
        <taxon>malvids</taxon>
        <taxon>Brassicales</taxon>
        <taxon>Brassicaceae</taxon>
        <taxon>Brassiceae</taxon>
        <taxon>Brassica</taxon>
    </lineage>
</organism>
<dbReference type="AlphaFoldDB" id="A0A8S9QDK7"/>
<gene>
    <name evidence="2" type="ORF">F2Q69_00023150</name>
</gene>
<dbReference type="EMBL" id="QGKX02001290">
    <property type="protein sequence ID" value="KAF3538013.1"/>
    <property type="molecule type" value="Genomic_DNA"/>
</dbReference>
<protein>
    <submittedName>
        <fullName evidence="2">Uncharacterized protein</fullName>
    </submittedName>
</protein>
<comment type="caution">
    <text evidence="2">The sequence shown here is derived from an EMBL/GenBank/DDBJ whole genome shotgun (WGS) entry which is preliminary data.</text>
</comment>
<feature type="region of interest" description="Disordered" evidence="1">
    <location>
        <begin position="179"/>
        <end position="214"/>
    </location>
</feature>
<accession>A0A8S9QDK7</accession>
<reference evidence="2" key="1">
    <citation type="submission" date="2019-12" db="EMBL/GenBank/DDBJ databases">
        <title>Genome sequencing and annotation of Brassica cretica.</title>
        <authorList>
            <person name="Studholme D.J."/>
            <person name="Sarris P."/>
        </authorList>
    </citation>
    <scope>NUCLEOTIDE SEQUENCE</scope>
    <source>
        <strain evidence="2">PFS-109/04</strain>
        <tissue evidence="2">Leaf</tissue>
    </source>
</reference>